<evidence type="ECO:0000256" key="2">
    <source>
        <dbReference type="ARBA" id="ARBA00012438"/>
    </source>
</evidence>
<dbReference type="PANTHER" id="PTHR43711">
    <property type="entry name" value="TWO-COMPONENT HISTIDINE KINASE"/>
    <property type="match status" value="1"/>
</dbReference>
<dbReference type="GO" id="GO:0000155">
    <property type="term" value="F:phosphorelay sensor kinase activity"/>
    <property type="evidence" value="ECO:0007669"/>
    <property type="project" value="InterPro"/>
</dbReference>
<dbReference type="EC" id="2.7.13.3" evidence="2"/>
<dbReference type="Pfam" id="PF00512">
    <property type="entry name" value="HisKA"/>
    <property type="match status" value="1"/>
</dbReference>
<organism evidence="9 10">
    <name type="scientific">Bacteroides stercorirosoris</name>
    <dbReference type="NCBI Taxonomy" id="871324"/>
    <lineage>
        <taxon>Bacteria</taxon>
        <taxon>Pseudomonadati</taxon>
        <taxon>Bacteroidota</taxon>
        <taxon>Bacteroidia</taxon>
        <taxon>Bacteroidales</taxon>
        <taxon>Bacteroidaceae</taxon>
        <taxon>Bacteroides</taxon>
    </lineage>
</organism>
<dbReference type="PROSITE" id="PS50109">
    <property type="entry name" value="HIS_KIN"/>
    <property type="match status" value="1"/>
</dbReference>
<evidence type="ECO:0000256" key="5">
    <source>
        <dbReference type="ARBA" id="ARBA00022777"/>
    </source>
</evidence>
<proteinExistence type="predicted"/>
<feature type="transmembrane region" description="Helical" evidence="7">
    <location>
        <begin position="387"/>
        <end position="406"/>
    </location>
</feature>
<evidence type="ECO:0000313" key="10">
    <source>
        <dbReference type="Proteomes" id="UP000286075"/>
    </source>
</evidence>
<dbReference type="SUPFAM" id="SSF55874">
    <property type="entry name" value="ATPase domain of HSP90 chaperone/DNA topoisomerase II/histidine kinase"/>
    <property type="match status" value="1"/>
</dbReference>
<dbReference type="InterPro" id="IPR036890">
    <property type="entry name" value="HATPase_C_sf"/>
</dbReference>
<protein>
    <recommendedName>
        <fullName evidence="2">histidine kinase</fullName>
        <ecNumber evidence="2">2.7.13.3</ecNumber>
    </recommendedName>
</protein>
<dbReference type="PANTHER" id="PTHR43711:SF31">
    <property type="entry name" value="HISTIDINE KINASE"/>
    <property type="match status" value="1"/>
</dbReference>
<dbReference type="InterPro" id="IPR035965">
    <property type="entry name" value="PAS-like_dom_sf"/>
</dbReference>
<dbReference type="Gene3D" id="1.10.287.130">
    <property type="match status" value="1"/>
</dbReference>
<dbReference type="InterPro" id="IPR050736">
    <property type="entry name" value="Sensor_HK_Regulatory"/>
</dbReference>
<dbReference type="SUPFAM" id="SSF55785">
    <property type="entry name" value="PYP-like sensor domain (PAS domain)"/>
    <property type="match status" value="1"/>
</dbReference>
<dbReference type="EMBL" id="QSCF01000001">
    <property type="protein sequence ID" value="RGX81369.1"/>
    <property type="molecule type" value="Genomic_DNA"/>
</dbReference>
<evidence type="ECO:0000256" key="3">
    <source>
        <dbReference type="ARBA" id="ARBA00022553"/>
    </source>
</evidence>
<dbReference type="InterPro" id="IPR013655">
    <property type="entry name" value="PAS_fold_3"/>
</dbReference>
<dbReference type="AlphaFoldDB" id="A0A413HC96"/>
<dbReference type="InterPro" id="IPR036097">
    <property type="entry name" value="HisK_dim/P_sf"/>
</dbReference>
<comment type="caution">
    <text evidence="9">The sequence shown here is derived from an EMBL/GenBank/DDBJ whole genome shotgun (WGS) entry which is preliminary data.</text>
</comment>
<keyword evidence="7" id="KW-1133">Transmembrane helix</keyword>
<dbReference type="InterPro" id="IPR003661">
    <property type="entry name" value="HisK_dim/P_dom"/>
</dbReference>
<dbReference type="InterPro" id="IPR000014">
    <property type="entry name" value="PAS"/>
</dbReference>
<dbReference type="Pfam" id="PF08447">
    <property type="entry name" value="PAS_3"/>
    <property type="match status" value="1"/>
</dbReference>
<dbReference type="InterPro" id="IPR005467">
    <property type="entry name" value="His_kinase_dom"/>
</dbReference>
<feature type="domain" description="Histidine kinase" evidence="8">
    <location>
        <begin position="566"/>
        <end position="783"/>
    </location>
</feature>
<dbReference type="SUPFAM" id="SSF47384">
    <property type="entry name" value="Homodimeric domain of signal transducing histidine kinase"/>
    <property type="match status" value="1"/>
</dbReference>
<evidence type="ECO:0000256" key="7">
    <source>
        <dbReference type="SAM" id="Phobius"/>
    </source>
</evidence>
<dbReference type="RefSeq" id="WP_117986430.1">
    <property type="nucleotide sequence ID" value="NZ_CABMFG010000001.1"/>
</dbReference>
<dbReference type="Pfam" id="PF02518">
    <property type="entry name" value="HATPase_c"/>
    <property type="match status" value="1"/>
</dbReference>
<keyword evidence="3" id="KW-0597">Phosphoprotein</keyword>
<dbReference type="Gene3D" id="3.30.450.20">
    <property type="entry name" value="PAS domain"/>
    <property type="match status" value="1"/>
</dbReference>
<comment type="catalytic activity">
    <reaction evidence="1">
        <text>ATP + protein L-histidine = ADP + protein N-phospho-L-histidine.</text>
        <dbReference type="EC" id="2.7.13.3"/>
    </reaction>
</comment>
<dbReference type="InterPro" id="IPR003594">
    <property type="entry name" value="HATPase_dom"/>
</dbReference>
<dbReference type="SMART" id="SM00387">
    <property type="entry name" value="HATPase_c"/>
    <property type="match status" value="1"/>
</dbReference>
<sequence>MKTDKLKYAFAFIFLLCAFLCGVNFKQWYATNRSLERHISLIYSFGPGDKGYGSFEQLLQQEFRKQGIEPVFDKFYLDCNNLSTKEEVESIKVYLEILKNKQPDLILSVGDQSTFALLSTRHQLLSSVPVVACNVHFPDEQLIGEYEHSNVYVLRDTPDFKRNMDFIAALQPNVKMEVIYNVDFTTLGHKSFDLLTGIVDRKNVQVLAYESAFSVQNEYKKLQEMIEYYNLMPAMARHRFKQDKLTVSLCPFRYIKGTSLLVMMERSRTDQGKQVFLLDKFDLMALPIVKAMNIPSFSCIREGFGEGVKVVGGYMATDEISARSAAEFSVRLMNKEDVGTSRIRDLEKEYVLDWTYFSAYDSYHVKNVPKGVHIINYPLYDHYREELYLLFGLFILTFVVVLISLLRMRKRSRAERENMEMLEEAHKRLTLSTDGGRISLWNIQGDYIEFDENYTRMVGLEQRKFVRTDFLKYTHPDDVPLLDALYETLHLSSDMYVQRVRFCLDEKEEDYRWYELRCRSLKDAKGKFMLAGVMQDIQEQVDRENQLILAKQIAEKAELKQSFLNNMSHEIRTPLNAIVGFTNLLLGEGADEIEPEEKEAMLEIINRNNELLLKLIDDVVEISRLDSGHMDFDVRVWDMTKIVKDIYTAYQSLVHPSLQFRLELDETVSLLVSTDRLRFIQVISNFLSNASKFTRSGWVTLGGEMDRVKNEACVYVEDTGKGMDGKELMMIFDRFYKTDEFEQGSGLGLSICKVIIERLHGRIEVKSEAGKGSRFAVVFPLVEAV</sequence>
<keyword evidence="5 9" id="KW-0418">Kinase</keyword>
<dbReference type="Gene3D" id="3.30.565.10">
    <property type="entry name" value="Histidine kinase-like ATPase, C-terminal domain"/>
    <property type="match status" value="1"/>
</dbReference>
<keyword evidence="7" id="KW-0472">Membrane</keyword>
<dbReference type="SMART" id="SM00388">
    <property type="entry name" value="HisKA"/>
    <property type="match status" value="1"/>
</dbReference>
<evidence type="ECO:0000256" key="6">
    <source>
        <dbReference type="ARBA" id="ARBA00023012"/>
    </source>
</evidence>
<gene>
    <name evidence="9" type="ORF">DXA68_00180</name>
</gene>
<accession>A0A413HC96</accession>
<dbReference type="Proteomes" id="UP000286075">
    <property type="component" value="Unassembled WGS sequence"/>
</dbReference>
<keyword evidence="7" id="KW-0812">Transmembrane</keyword>
<keyword evidence="4" id="KW-0808">Transferase</keyword>
<dbReference type="InterPro" id="IPR004358">
    <property type="entry name" value="Sig_transdc_His_kin-like_C"/>
</dbReference>
<dbReference type="PRINTS" id="PR00344">
    <property type="entry name" value="BCTRLSENSOR"/>
</dbReference>
<reference evidence="9 10" key="1">
    <citation type="submission" date="2018-08" db="EMBL/GenBank/DDBJ databases">
        <title>A genome reference for cultivated species of the human gut microbiota.</title>
        <authorList>
            <person name="Zou Y."/>
            <person name="Xue W."/>
            <person name="Luo G."/>
        </authorList>
    </citation>
    <scope>NUCLEOTIDE SEQUENCE [LARGE SCALE GENOMIC DNA]</scope>
    <source>
        <strain evidence="9 10">OF03-9BH</strain>
    </source>
</reference>
<dbReference type="CDD" id="cd00130">
    <property type="entry name" value="PAS"/>
    <property type="match status" value="1"/>
</dbReference>
<evidence type="ECO:0000256" key="1">
    <source>
        <dbReference type="ARBA" id="ARBA00000085"/>
    </source>
</evidence>
<dbReference type="OrthoDB" id="9766459at2"/>
<dbReference type="CDD" id="cd00082">
    <property type="entry name" value="HisKA"/>
    <property type="match status" value="1"/>
</dbReference>
<keyword evidence="6" id="KW-0902">Two-component regulatory system</keyword>
<evidence type="ECO:0000256" key="4">
    <source>
        <dbReference type="ARBA" id="ARBA00022679"/>
    </source>
</evidence>
<evidence type="ECO:0000259" key="8">
    <source>
        <dbReference type="PROSITE" id="PS50109"/>
    </source>
</evidence>
<evidence type="ECO:0000313" key="9">
    <source>
        <dbReference type="EMBL" id="RGX81369.1"/>
    </source>
</evidence>
<name>A0A413HC96_9BACE</name>